<dbReference type="SUPFAM" id="SSF48452">
    <property type="entry name" value="TPR-like"/>
    <property type="match status" value="1"/>
</dbReference>
<accession>A0ABR2AZG1</accession>
<dbReference type="InterPro" id="IPR011990">
    <property type="entry name" value="TPR-like_helical_dom_sf"/>
</dbReference>
<dbReference type="PANTHER" id="PTHR46816">
    <property type="entry name" value="OS01G0273500 PROTEIN"/>
    <property type="match status" value="1"/>
</dbReference>
<evidence type="ECO:0000313" key="3">
    <source>
        <dbReference type="Proteomes" id="UP001472677"/>
    </source>
</evidence>
<dbReference type="PANTHER" id="PTHR46816:SF1">
    <property type="entry name" value="TETRATRICOPEPTIDE REPEAT (TPR)-LIKE SUPERFAMILY PROTEIN"/>
    <property type="match status" value="1"/>
</dbReference>
<dbReference type="EMBL" id="JBBPBM010000235">
    <property type="protein sequence ID" value="KAK8499455.1"/>
    <property type="molecule type" value="Genomic_DNA"/>
</dbReference>
<dbReference type="Gene3D" id="1.25.40.10">
    <property type="entry name" value="Tetratricopeptide repeat domain"/>
    <property type="match status" value="1"/>
</dbReference>
<feature type="region of interest" description="Disordered" evidence="1">
    <location>
        <begin position="217"/>
        <end position="236"/>
    </location>
</feature>
<protein>
    <submittedName>
        <fullName evidence="2">Uncharacterized protein</fullName>
    </submittedName>
</protein>
<evidence type="ECO:0000256" key="1">
    <source>
        <dbReference type="SAM" id="MobiDB-lite"/>
    </source>
</evidence>
<gene>
    <name evidence="2" type="ORF">V6N12_011540</name>
</gene>
<dbReference type="InterPro" id="IPR019734">
    <property type="entry name" value="TPR_rpt"/>
</dbReference>
<evidence type="ECO:0000313" key="2">
    <source>
        <dbReference type="EMBL" id="KAK8499455.1"/>
    </source>
</evidence>
<sequence>MAVSPCLSGNDHKKHWWLTNRKLVDKYIKDAKCLIATQEEDEIASALNLLDKALALSPRFEIALELKARSLLFLRRFRDVVDMLQDYIPSLQMSSEDSGSVSSDNSSQQLLRERVKLLPSSDSSSYSSNPDPSFKCFSVSDLKKKLMAGLWKNDEKEGKWRYLVLGQACSHIGLMEDAMVLLQTGKRLASAALRRESICWSDDSFSLHTTMTPSSDISSAAATTLPSTPPQNPTSLAESENISQLLSHIKLLIRRRTAAIAALDAGLYSEAIRHFSKIVDGRRPAPQGFLAECYMHRAYAYKASGRIAESISDCNKTLALNPTCIEALDTRASLLETIRCLPDCLHDLEHLKLLYNSILRDRKLPGPAWKRHNVSYREIPGKLCALTTKIQQLKQRVASGETGNVDYHALIGLRRGCSRSELERAHLLLCLRHKPDKATTFIDRCEFADERDLDSVKDRAKMSALLLYRLLQKGYSGVMSTIMDEEAAEKQRKKGAAALQAAIQVQQTQYCTSKSEPETSPGSSTSSKTNVFQGVFCRDLAAVGNLLSQVGFNRPLQVKYEALSC</sequence>
<proteinExistence type="predicted"/>
<feature type="compositionally biased region" description="Polar residues" evidence="1">
    <location>
        <begin position="217"/>
        <end position="226"/>
    </location>
</feature>
<keyword evidence="3" id="KW-1185">Reference proteome</keyword>
<organism evidence="2 3">
    <name type="scientific">Hibiscus sabdariffa</name>
    <name type="common">roselle</name>
    <dbReference type="NCBI Taxonomy" id="183260"/>
    <lineage>
        <taxon>Eukaryota</taxon>
        <taxon>Viridiplantae</taxon>
        <taxon>Streptophyta</taxon>
        <taxon>Embryophyta</taxon>
        <taxon>Tracheophyta</taxon>
        <taxon>Spermatophyta</taxon>
        <taxon>Magnoliopsida</taxon>
        <taxon>eudicotyledons</taxon>
        <taxon>Gunneridae</taxon>
        <taxon>Pentapetalae</taxon>
        <taxon>rosids</taxon>
        <taxon>malvids</taxon>
        <taxon>Malvales</taxon>
        <taxon>Malvaceae</taxon>
        <taxon>Malvoideae</taxon>
        <taxon>Hibiscus</taxon>
    </lineage>
</organism>
<reference evidence="2 3" key="1">
    <citation type="journal article" date="2024" name="G3 (Bethesda)">
        <title>Genome assembly of Hibiscus sabdariffa L. provides insights into metabolisms of medicinal natural products.</title>
        <authorList>
            <person name="Kim T."/>
        </authorList>
    </citation>
    <scope>NUCLEOTIDE SEQUENCE [LARGE SCALE GENOMIC DNA]</scope>
    <source>
        <strain evidence="2">TK-2024</strain>
        <tissue evidence="2">Old leaves</tissue>
    </source>
</reference>
<name>A0ABR2AZG1_9ROSI</name>
<comment type="caution">
    <text evidence="2">The sequence shown here is derived from an EMBL/GenBank/DDBJ whole genome shotgun (WGS) entry which is preliminary data.</text>
</comment>
<dbReference type="SMART" id="SM00028">
    <property type="entry name" value="TPR"/>
    <property type="match status" value="1"/>
</dbReference>
<dbReference type="Proteomes" id="UP001472677">
    <property type="component" value="Unassembled WGS sequence"/>
</dbReference>